<evidence type="ECO:0000256" key="3">
    <source>
        <dbReference type="ARBA" id="ARBA00022827"/>
    </source>
</evidence>
<gene>
    <name evidence="8" type="ORF">SAMN06295987_103438</name>
</gene>
<sequence length="411" mass="45722">MNGSKGRIAIVGAGPAGMAAALAAIRLGFDVTLFERAKEIRAAGNILNLWPPPQKVLKLIGVDTEDLGAPCHTYFENSRGKRRADVQLPAEVEAEYGGGFIGLLRWGLYQRMIDAIPPGVVKLDHQLTHIEDKGNSVRLKFANGLSHDADVLIGADGINSFVRKHLWGNRPIRHQRLHLVGGYLFLDEEPQGVGILAHNRTTQVSYTPIRHEGKWGYEWWVLEACDPDAPPPEDLIGFCRTRAKGFSKTVRDLIEATPLEHMQRWEIRDRPPLKAWSKGRITLVGDAAHPTSPYAAYGAGMSIEDGYFVARELDAVSLSDTAAVRSALVAFETRRIPHTVQITQGAYFTGKIFHHCPAFLRPLRDWVFDNTPFLQKMVGDEMPAHILSQLAEIEDCEPYVPVHKRVKEPAL</sequence>
<keyword evidence="3" id="KW-0274">FAD</keyword>
<dbReference type="EMBL" id="FVZE01000003">
    <property type="protein sequence ID" value="SLK01236.1"/>
    <property type="molecule type" value="Genomic_DNA"/>
</dbReference>
<evidence type="ECO:0000256" key="2">
    <source>
        <dbReference type="ARBA" id="ARBA00022630"/>
    </source>
</evidence>
<dbReference type="PRINTS" id="PR00420">
    <property type="entry name" value="RNGMNOXGNASE"/>
</dbReference>
<evidence type="ECO:0000256" key="4">
    <source>
        <dbReference type="ARBA" id="ARBA00023002"/>
    </source>
</evidence>
<dbReference type="PANTHER" id="PTHR13789">
    <property type="entry name" value="MONOOXYGENASE"/>
    <property type="match status" value="1"/>
</dbReference>
<evidence type="ECO:0000256" key="5">
    <source>
        <dbReference type="ARBA" id="ARBA00023033"/>
    </source>
</evidence>
<evidence type="ECO:0000259" key="6">
    <source>
        <dbReference type="Pfam" id="PF01494"/>
    </source>
</evidence>
<dbReference type="GO" id="GO:0004497">
    <property type="term" value="F:monooxygenase activity"/>
    <property type="evidence" value="ECO:0007669"/>
    <property type="project" value="UniProtKB-KW"/>
</dbReference>
<dbReference type="Proteomes" id="UP000190989">
    <property type="component" value="Unassembled WGS sequence"/>
</dbReference>
<keyword evidence="9" id="KW-1185">Reference proteome</keyword>
<dbReference type="InterPro" id="IPR002938">
    <property type="entry name" value="FAD-bd"/>
</dbReference>
<dbReference type="STRING" id="428990.SAMN06295987_103438"/>
<dbReference type="Pfam" id="PF01494">
    <property type="entry name" value="FAD_binding_3"/>
    <property type="match status" value="1"/>
</dbReference>
<dbReference type="GO" id="GO:0071949">
    <property type="term" value="F:FAD binding"/>
    <property type="evidence" value="ECO:0007669"/>
    <property type="project" value="InterPro"/>
</dbReference>
<dbReference type="InterPro" id="IPR036188">
    <property type="entry name" value="FAD/NAD-bd_sf"/>
</dbReference>
<feature type="domain" description="FAD-binding" evidence="6">
    <location>
        <begin position="148"/>
        <end position="344"/>
    </location>
</feature>
<evidence type="ECO:0000313" key="8">
    <source>
        <dbReference type="EMBL" id="SLK01236.1"/>
    </source>
</evidence>
<reference evidence="9" key="1">
    <citation type="submission" date="2017-02" db="EMBL/GenBank/DDBJ databases">
        <authorList>
            <person name="Varghese N."/>
            <person name="Submissions S."/>
        </authorList>
    </citation>
    <scope>NUCLEOTIDE SEQUENCE [LARGE SCALE GENOMIC DNA]</scope>
    <source>
        <strain evidence="9">SM117</strain>
    </source>
</reference>
<dbReference type="PANTHER" id="PTHR13789:SF318">
    <property type="entry name" value="GERANYLGERANYL DIPHOSPHATE REDUCTASE"/>
    <property type="match status" value="1"/>
</dbReference>
<organism evidence="8 9">
    <name type="scientific">Novosphingobium mathurense</name>
    <dbReference type="NCBI Taxonomy" id="428990"/>
    <lineage>
        <taxon>Bacteria</taxon>
        <taxon>Pseudomonadati</taxon>
        <taxon>Pseudomonadota</taxon>
        <taxon>Alphaproteobacteria</taxon>
        <taxon>Sphingomonadales</taxon>
        <taxon>Sphingomonadaceae</taxon>
        <taxon>Novosphingobium</taxon>
    </lineage>
</organism>
<comment type="cofactor">
    <cofactor evidence="1">
        <name>FAD</name>
        <dbReference type="ChEBI" id="CHEBI:57692"/>
    </cofactor>
</comment>
<keyword evidence="2" id="KW-0285">Flavoprotein</keyword>
<dbReference type="RefSeq" id="WP_079730673.1">
    <property type="nucleotide sequence ID" value="NZ_FVZE01000003.1"/>
</dbReference>
<proteinExistence type="predicted"/>
<dbReference type="Pfam" id="PF07992">
    <property type="entry name" value="Pyr_redox_2"/>
    <property type="match status" value="1"/>
</dbReference>
<evidence type="ECO:0000259" key="7">
    <source>
        <dbReference type="Pfam" id="PF07992"/>
    </source>
</evidence>
<dbReference type="SUPFAM" id="SSF51905">
    <property type="entry name" value="FAD/NAD(P)-binding domain"/>
    <property type="match status" value="1"/>
</dbReference>
<evidence type="ECO:0000256" key="1">
    <source>
        <dbReference type="ARBA" id="ARBA00001974"/>
    </source>
</evidence>
<dbReference type="AlphaFoldDB" id="A0A1U6HZT9"/>
<protein>
    <submittedName>
        <fullName evidence="8">2-polyprenyl-6-methoxyphenol hydroxylase</fullName>
    </submittedName>
</protein>
<dbReference type="Gene3D" id="3.50.50.60">
    <property type="entry name" value="FAD/NAD(P)-binding domain"/>
    <property type="match status" value="1"/>
</dbReference>
<keyword evidence="4" id="KW-0560">Oxidoreductase</keyword>
<evidence type="ECO:0000313" key="9">
    <source>
        <dbReference type="Proteomes" id="UP000190989"/>
    </source>
</evidence>
<feature type="domain" description="FAD/NAD(P)-binding" evidence="7">
    <location>
        <begin position="7"/>
        <end position="77"/>
    </location>
</feature>
<dbReference type="InterPro" id="IPR023753">
    <property type="entry name" value="FAD/NAD-binding_dom"/>
</dbReference>
<accession>A0A1U6HZT9</accession>
<keyword evidence="5" id="KW-0503">Monooxygenase</keyword>
<dbReference type="InterPro" id="IPR050493">
    <property type="entry name" value="FAD-dep_Monooxygenase_BioMet"/>
</dbReference>
<name>A0A1U6HZT9_9SPHN</name>